<organism evidence="7 8">
    <name type="scientific">Paraburkholderia strydomiana</name>
    <dbReference type="NCBI Taxonomy" id="1245417"/>
    <lineage>
        <taxon>Bacteria</taxon>
        <taxon>Pseudomonadati</taxon>
        <taxon>Pseudomonadota</taxon>
        <taxon>Betaproteobacteria</taxon>
        <taxon>Burkholderiales</taxon>
        <taxon>Burkholderiaceae</taxon>
        <taxon>Paraburkholderia</taxon>
    </lineage>
</organism>
<dbReference type="RefSeq" id="WP_408157817.1">
    <property type="nucleotide sequence ID" value="NZ_JAQQCL010000051.1"/>
</dbReference>
<keyword evidence="8" id="KW-1185">Reference proteome</keyword>
<reference evidence="7 8" key="1">
    <citation type="journal article" date="2024" name="Chem. Sci.">
        <title>Discovery of megapolipeptins by genome mining of a Burkholderiales bacteria collection.</title>
        <authorList>
            <person name="Paulo B.S."/>
            <person name="Recchia M.J.J."/>
            <person name="Lee S."/>
            <person name="Fergusson C.H."/>
            <person name="Romanowski S.B."/>
            <person name="Hernandez A."/>
            <person name="Krull N."/>
            <person name="Liu D.Y."/>
            <person name="Cavanagh H."/>
            <person name="Bos A."/>
            <person name="Gray C.A."/>
            <person name="Murphy B.T."/>
            <person name="Linington R.G."/>
            <person name="Eustaquio A.S."/>
        </authorList>
    </citation>
    <scope>NUCLEOTIDE SEQUENCE [LARGE SCALE GENOMIC DNA]</scope>
    <source>
        <strain evidence="7 8">RL17-350-BIC-E</strain>
    </source>
</reference>
<evidence type="ECO:0000313" key="8">
    <source>
        <dbReference type="Proteomes" id="UP001629392"/>
    </source>
</evidence>
<feature type="domain" description="FAD dependent oxidoreductase" evidence="6">
    <location>
        <begin position="13"/>
        <end position="400"/>
    </location>
</feature>
<dbReference type="EMBL" id="JAQQCL010000051">
    <property type="protein sequence ID" value="MFM0721688.1"/>
    <property type="molecule type" value="Genomic_DNA"/>
</dbReference>
<comment type="caution">
    <text evidence="7">The sequence shown here is derived from an EMBL/GenBank/DDBJ whole genome shotgun (WGS) entry which is preliminary data.</text>
</comment>
<dbReference type="SUPFAM" id="SSF51905">
    <property type="entry name" value="FAD/NAD(P)-binding domain"/>
    <property type="match status" value="1"/>
</dbReference>
<evidence type="ECO:0000256" key="2">
    <source>
        <dbReference type="ARBA" id="ARBA00022630"/>
    </source>
</evidence>
<keyword evidence="3" id="KW-0274">FAD</keyword>
<evidence type="ECO:0000256" key="3">
    <source>
        <dbReference type="ARBA" id="ARBA00022827"/>
    </source>
</evidence>
<name>A0ABW9ERI7_9BURK</name>
<gene>
    <name evidence="7" type="primary">lhgO</name>
    <name evidence="7" type="ORF">PQQ73_35960</name>
</gene>
<dbReference type="InterPro" id="IPR036188">
    <property type="entry name" value="FAD/NAD-bd_sf"/>
</dbReference>
<dbReference type="Gene3D" id="3.30.9.10">
    <property type="entry name" value="D-Amino Acid Oxidase, subunit A, domain 2"/>
    <property type="match status" value="1"/>
</dbReference>
<evidence type="ECO:0000313" key="7">
    <source>
        <dbReference type="EMBL" id="MFM0721688.1"/>
    </source>
</evidence>
<accession>A0ABW9ERI7</accession>
<evidence type="ECO:0000256" key="4">
    <source>
        <dbReference type="ARBA" id="ARBA00023002"/>
    </source>
</evidence>
<sequence>MSTLLSLRDADADVLVIGGGIIGVSTAMQLTERYPGMKVVLVEKEDSLAVHQSGHNSGVIHAGVYYTPGSFKADFCRRGAAATYEFSRRHNIRYEQCGKLIVATDDLEVRRLKDLFERCTRNQLEPKWLDQNELTSEEPRIKGKAAIRVEASGIADYPAITRTMARIAQQNGASIMLGQRVIRMSEDTDGVTVTTERGKLRSKHAIVCAGLMADKLARMCNLDVDFRIVPFRGEYFRLPDSKSAIVRHLIYPVPDPSLPFLGVHLTRMIGGYVTVGPNAVLATAREGYRWRNVNLTDMAGMASFAGFWKMLKTYGPSGLSEVRNSLWKKGYLELCQKYCPELQLSDLEPYPAGVRAQAVSGNGSLIHDFLIQPSRRSLHVCNAPSPAATSALPIGEYLVDAFAKEFDLAPGIAATAA</sequence>
<dbReference type="Gene3D" id="3.50.50.60">
    <property type="entry name" value="FAD/NAD(P)-binding domain"/>
    <property type="match status" value="1"/>
</dbReference>
<dbReference type="PANTHER" id="PTHR43104">
    <property type="entry name" value="L-2-HYDROXYGLUTARATE DEHYDROGENASE, MITOCHONDRIAL"/>
    <property type="match status" value="1"/>
</dbReference>
<comment type="cofactor">
    <cofactor evidence="1">
        <name>FAD</name>
        <dbReference type="ChEBI" id="CHEBI:57692"/>
    </cofactor>
</comment>
<keyword evidence="4 7" id="KW-0560">Oxidoreductase</keyword>
<protein>
    <submittedName>
        <fullName evidence="7">L-2-hydroxyglutarate oxidase</fullName>
        <ecNumber evidence="7">1.1.3.-</ecNumber>
    </submittedName>
</protein>
<comment type="similarity">
    <text evidence="5">Belongs to the L2HGDH family.</text>
</comment>
<evidence type="ECO:0000256" key="1">
    <source>
        <dbReference type="ARBA" id="ARBA00001974"/>
    </source>
</evidence>
<dbReference type="EC" id="1.1.3.-" evidence="7"/>
<dbReference type="Pfam" id="PF01266">
    <property type="entry name" value="DAO"/>
    <property type="match status" value="1"/>
</dbReference>
<dbReference type="InterPro" id="IPR006076">
    <property type="entry name" value="FAD-dep_OxRdtase"/>
</dbReference>
<keyword evidence="2" id="KW-0285">Flavoprotein</keyword>
<dbReference type="NCBIfam" id="NF008726">
    <property type="entry name" value="PRK11728.1"/>
    <property type="match status" value="1"/>
</dbReference>
<dbReference type="GO" id="GO:0016491">
    <property type="term" value="F:oxidoreductase activity"/>
    <property type="evidence" value="ECO:0007669"/>
    <property type="project" value="UniProtKB-KW"/>
</dbReference>
<evidence type="ECO:0000259" key="6">
    <source>
        <dbReference type="Pfam" id="PF01266"/>
    </source>
</evidence>
<dbReference type="PANTHER" id="PTHR43104:SF2">
    <property type="entry name" value="L-2-HYDROXYGLUTARATE DEHYDROGENASE, MITOCHONDRIAL"/>
    <property type="match status" value="1"/>
</dbReference>
<proteinExistence type="inferred from homology"/>
<dbReference type="Proteomes" id="UP001629392">
    <property type="component" value="Unassembled WGS sequence"/>
</dbReference>
<evidence type="ECO:0000256" key="5">
    <source>
        <dbReference type="ARBA" id="ARBA00037941"/>
    </source>
</evidence>